<dbReference type="FunFam" id="3.30.160.60:FF:000624">
    <property type="entry name" value="zinc finger protein 697"/>
    <property type="match status" value="1"/>
</dbReference>
<dbReference type="Gene3D" id="3.30.160.60">
    <property type="entry name" value="Classic Zinc Finger"/>
    <property type="match status" value="5"/>
</dbReference>
<keyword evidence="7" id="KW-0238">DNA-binding</keyword>
<reference evidence="13" key="3">
    <citation type="submission" date="2025-09" db="UniProtKB">
        <authorList>
            <consortium name="Ensembl"/>
        </authorList>
    </citation>
    <scope>IDENTIFICATION</scope>
</reference>
<organism evidence="13 14">
    <name type="scientific">Bos mutus grunniens</name>
    <name type="common">Wild yak</name>
    <name type="synonym">Bos grunniens</name>
    <dbReference type="NCBI Taxonomy" id="30521"/>
    <lineage>
        <taxon>Eukaryota</taxon>
        <taxon>Metazoa</taxon>
        <taxon>Chordata</taxon>
        <taxon>Craniata</taxon>
        <taxon>Vertebrata</taxon>
        <taxon>Euteleostomi</taxon>
        <taxon>Mammalia</taxon>
        <taxon>Eutheria</taxon>
        <taxon>Laurasiatheria</taxon>
        <taxon>Artiodactyla</taxon>
        <taxon>Ruminantia</taxon>
        <taxon>Pecora</taxon>
        <taxon>Bovidae</taxon>
        <taxon>Bovinae</taxon>
        <taxon>Bos</taxon>
    </lineage>
</organism>
<dbReference type="FunFam" id="3.30.160.60:FF:002343">
    <property type="entry name" value="Zinc finger protein 33A"/>
    <property type="match status" value="1"/>
</dbReference>
<evidence type="ECO:0000313" key="14">
    <source>
        <dbReference type="Proteomes" id="UP000694520"/>
    </source>
</evidence>
<evidence type="ECO:0000256" key="7">
    <source>
        <dbReference type="ARBA" id="ARBA00023125"/>
    </source>
</evidence>
<dbReference type="Pfam" id="PF01352">
    <property type="entry name" value="KRAB"/>
    <property type="match status" value="2"/>
</dbReference>
<evidence type="ECO:0000256" key="2">
    <source>
        <dbReference type="ARBA" id="ARBA00006991"/>
    </source>
</evidence>
<proteinExistence type="inferred from homology"/>
<feature type="domain" description="C2H2-type" evidence="11">
    <location>
        <begin position="309"/>
        <end position="336"/>
    </location>
</feature>
<protein>
    <recommendedName>
        <fullName evidence="15">Zinc finger protein 550</fullName>
    </recommendedName>
</protein>
<dbReference type="CDD" id="cd07765">
    <property type="entry name" value="KRAB_A-box"/>
    <property type="match status" value="2"/>
</dbReference>
<evidence type="ECO:0000256" key="9">
    <source>
        <dbReference type="PROSITE-ProRule" id="PRU00042"/>
    </source>
</evidence>
<dbReference type="PROSITE" id="PS50805">
    <property type="entry name" value="KRAB"/>
    <property type="match status" value="2"/>
</dbReference>
<evidence type="ECO:0000259" key="11">
    <source>
        <dbReference type="PROSITE" id="PS50157"/>
    </source>
</evidence>
<feature type="domain" description="C2H2-type" evidence="11">
    <location>
        <begin position="337"/>
        <end position="364"/>
    </location>
</feature>
<name>A0A8B9XQX1_BOSMU</name>
<comment type="subcellular location">
    <subcellularLocation>
        <location evidence="1">Nucleus</location>
    </subcellularLocation>
</comment>
<evidence type="ECO:0000256" key="4">
    <source>
        <dbReference type="ARBA" id="ARBA00022737"/>
    </source>
</evidence>
<dbReference type="SUPFAM" id="SSF57667">
    <property type="entry name" value="beta-beta-alpha zinc fingers"/>
    <property type="match status" value="3"/>
</dbReference>
<feature type="region of interest" description="Disordered" evidence="10">
    <location>
        <begin position="128"/>
        <end position="152"/>
    </location>
</feature>
<feature type="region of interest" description="Disordered" evidence="10">
    <location>
        <begin position="74"/>
        <end position="101"/>
    </location>
</feature>
<evidence type="ECO:0000313" key="13">
    <source>
        <dbReference type="Ensembl" id="ENSBGRP00000024141.1"/>
    </source>
</evidence>
<dbReference type="PANTHER" id="PTHR24381">
    <property type="entry name" value="ZINC FINGER PROTEIN"/>
    <property type="match status" value="1"/>
</dbReference>
<dbReference type="PROSITE" id="PS50157">
    <property type="entry name" value="ZINC_FINGER_C2H2_2"/>
    <property type="match status" value="5"/>
</dbReference>
<feature type="domain" description="KRAB" evidence="12">
    <location>
        <begin position="168"/>
        <end position="241"/>
    </location>
</feature>
<keyword evidence="5 9" id="KW-0863">Zinc-finger</keyword>
<evidence type="ECO:0000256" key="3">
    <source>
        <dbReference type="ARBA" id="ARBA00022723"/>
    </source>
</evidence>
<feature type="domain" description="KRAB" evidence="12">
    <location>
        <begin position="12"/>
        <end position="83"/>
    </location>
</feature>
<dbReference type="InterPro" id="IPR036236">
    <property type="entry name" value="Znf_C2H2_sf"/>
</dbReference>
<keyword evidence="14" id="KW-1185">Reference proteome</keyword>
<dbReference type="Ensembl" id="ENSBGRT00000027840.1">
    <property type="protein sequence ID" value="ENSBGRP00000024141.1"/>
    <property type="gene ID" value="ENSBGRG00000015097.1"/>
</dbReference>
<dbReference type="GO" id="GO:0000981">
    <property type="term" value="F:DNA-binding transcription factor activity, RNA polymerase II-specific"/>
    <property type="evidence" value="ECO:0007669"/>
    <property type="project" value="TreeGrafter"/>
</dbReference>
<dbReference type="FunFam" id="3.30.160.60:FF:001437">
    <property type="entry name" value="Zinc finger protein 594"/>
    <property type="match status" value="1"/>
</dbReference>
<reference evidence="13" key="2">
    <citation type="submission" date="2025-08" db="UniProtKB">
        <authorList>
            <consortium name="Ensembl"/>
        </authorList>
    </citation>
    <scope>IDENTIFICATION</scope>
</reference>
<evidence type="ECO:0000256" key="5">
    <source>
        <dbReference type="ARBA" id="ARBA00022771"/>
    </source>
</evidence>
<dbReference type="SUPFAM" id="SSF109640">
    <property type="entry name" value="KRAB domain (Kruppel-associated box)"/>
    <property type="match status" value="2"/>
</dbReference>
<dbReference type="InterPro" id="IPR013087">
    <property type="entry name" value="Znf_C2H2_type"/>
</dbReference>
<evidence type="ECO:0008006" key="15">
    <source>
        <dbReference type="Google" id="ProtNLM"/>
    </source>
</evidence>
<feature type="domain" description="C2H2-type" evidence="11">
    <location>
        <begin position="393"/>
        <end position="420"/>
    </location>
</feature>
<sequence length="460" mass="51627">MAALLTPAQVVVTFKDVAVTFTPEEWGQLDLDQRTLFREVMLETCGLLVSLGHPIPKPELIHLLEHGQKLWTGTRGLPHSTSPGDRPKCQTRDSSSSQPVLSEEALLQGSLTLGSSWDSRLGRAGAPQGLLETRRVPETPEMDAGKEAHPGKVPTVPAMFMVPGQGHVTFEDMAVSFSQEEWGLLGEAQRLLYYDVMLENLSLIASLGCWQGGKAEKAISKQCVSVEQVTRDRSPQPDPSTLKTLASSVCALVERDVLYLADPALRRREIEKTFLGSLGFLQNHSSHDGEHPCRSRQRREAPHSGQGHYKCSECGKAFRKKYKFTEHWRVHTGEKPYLCSDCGKFFRQSSSLIHHRKVHTGERPYECCDCGKVFVHKYKLFEHQRTHTGKRPYECNECEKAFARKDSLVQHQKIHTGENPHKCSECGKCFLYRNNLLAHQRIHPGEKPYGCSKCGLSSSK</sequence>
<dbReference type="GO" id="GO:0008270">
    <property type="term" value="F:zinc ion binding"/>
    <property type="evidence" value="ECO:0007669"/>
    <property type="project" value="UniProtKB-KW"/>
</dbReference>
<feature type="domain" description="C2H2-type" evidence="11">
    <location>
        <begin position="421"/>
        <end position="448"/>
    </location>
</feature>
<dbReference type="FunFam" id="3.30.160.60:FF:000281">
    <property type="entry name" value="Zinc finger protein 558 isoform X1"/>
    <property type="match status" value="1"/>
</dbReference>
<dbReference type="GeneTree" id="ENSGT01150000286941"/>
<feature type="domain" description="C2H2-type" evidence="11">
    <location>
        <begin position="365"/>
        <end position="392"/>
    </location>
</feature>
<evidence type="ECO:0000259" key="12">
    <source>
        <dbReference type="PROSITE" id="PS50805"/>
    </source>
</evidence>
<evidence type="ECO:0000256" key="8">
    <source>
        <dbReference type="ARBA" id="ARBA00023242"/>
    </source>
</evidence>
<dbReference type="GO" id="GO:0000977">
    <property type="term" value="F:RNA polymerase II transcription regulatory region sequence-specific DNA binding"/>
    <property type="evidence" value="ECO:0007669"/>
    <property type="project" value="TreeGrafter"/>
</dbReference>
<keyword evidence="6" id="KW-0862">Zinc</keyword>
<dbReference type="Pfam" id="PF00096">
    <property type="entry name" value="zf-C2H2"/>
    <property type="match status" value="5"/>
</dbReference>
<accession>A0A8B9XQX1</accession>
<dbReference type="SMART" id="SM00349">
    <property type="entry name" value="KRAB"/>
    <property type="match status" value="2"/>
</dbReference>
<reference evidence="13" key="1">
    <citation type="submission" date="2019-05" db="EMBL/GenBank/DDBJ databases">
        <authorList>
            <person name="Zhang S."/>
            <person name="Liu J."/>
        </authorList>
    </citation>
    <scope>NUCLEOTIDE SEQUENCE [LARGE SCALE GENOMIC DNA]</scope>
</reference>
<dbReference type="AlphaFoldDB" id="A0A8B9XQX1"/>
<dbReference type="GO" id="GO:0005634">
    <property type="term" value="C:nucleus"/>
    <property type="evidence" value="ECO:0007669"/>
    <property type="project" value="UniProtKB-SubCell"/>
</dbReference>
<dbReference type="PANTHER" id="PTHR24381:SF443">
    <property type="entry name" value="ZINC FINGER PROTEIN CKR1"/>
    <property type="match status" value="1"/>
</dbReference>
<feature type="compositionally biased region" description="Basic and acidic residues" evidence="10">
    <location>
        <begin position="285"/>
        <end position="302"/>
    </location>
</feature>
<keyword evidence="8" id="KW-0539">Nucleus</keyword>
<dbReference type="FunFam" id="3.30.160.60:FF:001111">
    <property type="entry name" value="Zinc finger protein 92 homolog"/>
    <property type="match status" value="1"/>
</dbReference>
<keyword evidence="4" id="KW-0677">Repeat</keyword>
<dbReference type="InterPro" id="IPR036051">
    <property type="entry name" value="KRAB_dom_sf"/>
</dbReference>
<evidence type="ECO:0000256" key="6">
    <source>
        <dbReference type="ARBA" id="ARBA00022833"/>
    </source>
</evidence>
<feature type="region of interest" description="Disordered" evidence="10">
    <location>
        <begin position="285"/>
        <end position="306"/>
    </location>
</feature>
<dbReference type="SMART" id="SM00355">
    <property type="entry name" value="ZnF_C2H2"/>
    <property type="match status" value="5"/>
</dbReference>
<dbReference type="Proteomes" id="UP000694520">
    <property type="component" value="Chromosome 20"/>
</dbReference>
<dbReference type="InterPro" id="IPR001909">
    <property type="entry name" value="KRAB"/>
</dbReference>
<dbReference type="Gene3D" id="6.10.140.140">
    <property type="match status" value="2"/>
</dbReference>
<evidence type="ECO:0000256" key="1">
    <source>
        <dbReference type="ARBA" id="ARBA00004123"/>
    </source>
</evidence>
<keyword evidence="3" id="KW-0479">Metal-binding</keyword>
<evidence type="ECO:0000256" key="10">
    <source>
        <dbReference type="SAM" id="MobiDB-lite"/>
    </source>
</evidence>
<comment type="similarity">
    <text evidence="2">Belongs to the krueppel C2H2-type zinc-finger protein family.</text>
</comment>
<feature type="compositionally biased region" description="Basic and acidic residues" evidence="10">
    <location>
        <begin position="132"/>
        <end position="150"/>
    </location>
</feature>
<dbReference type="PROSITE" id="PS00028">
    <property type="entry name" value="ZINC_FINGER_C2H2_1"/>
    <property type="match status" value="5"/>
</dbReference>